<keyword evidence="6" id="KW-0966">Cell projection</keyword>
<feature type="region of interest" description="Disordered" evidence="5">
    <location>
        <begin position="129"/>
        <end position="149"/>
    </location>
</feature>
<evidence type="ECO:0000256" key="3">
    <source>
        <dbReference type="ARBA" id="ARBA00022795"/>
    </source>
</evidence>
<feature type="coiled-coil region" evidence="4">
    <location>
        <begin position="4"/>
        <end position="65"/>
    </location>
</feature>
<reference evidence="6 7" key="1">
    <citation type="submission" date="2021-05" db="EMBL/GenBank/DDBJ databases">
        <title>Petroleum and Energy Research Collection (APPE): ex situ preservation of microbial diversity associated with the oil industry and exploitation of its biotechnological potential.</title>
        <authorList>
            <person name="Paixao C.T.M."/>
            <person name="Gomes M.B."/>
            <person name="Oliveira V.M."/>
        </authorList>
    </citation>
    <scope>NUCLEOTIDE SEQUENCE [LARGE SCALE GENOMIC DNA]</scope>
    <source>
        <strain evidence="6 7">LIT2</strain>
    </source>
</reference>
<comment type="similarity">
    <text evidence="2">Belongs to the FlgN family.</text>
</comment>
<dbReference type="InterPro" id="IPR036679">
    <property type="entry name" value="FlgN-like_sf"/>
</dbReference>
<keyword evidence="6" id="KW-0282">Flagellum</keyword>
<keyword evidence="7" id="KW-1185">Reference proteome</keyword>
<evidence type="ECO:0000256" key="5">
    <source>
        <dbReference type="SAM" id="MobiDB-lite"/>
    </source>
</evidence>
<evidence type="ECO:0000256" key="4">
    <source>
        <dbReference type="SAM" id="Coils"/>
    </source>
</evidence>
<comment type="caution">
    <text evidence="6">The sequence shown here is derived from an EMBL/GenBank/DDBJ whole genome shotgun (WGS) entry which is preliminary data.</text>
</comment>
<name>A0ABS7X062_9GAMM</name>
<keyword evidence="3" id="KW-1005">Bacterial flagellum biogenesis</keyword>
<dbReference type="InterPro" id="IPR007809">
    <property type="entry name" value="FlgN-like"/>
</dbReference>
<sequence length="149" mass="16885">MSLAQHLERELKHLDAFIELLEAEHRSLSQADVDGEQLQQQASDKQTHMARLESLETQRRNALKTLGYGDTRRASEQAAIDAGCQPTWQRFLERALHAKQLNQRNGILIEARMTQNHRILRFLNDTASKTLYGPNGQARPGSRGISSRA</sequence>
<dbReference type="Proteomes" id="UP001319883">
    <property type="component" value="Unassembled WGS sequence"/>
</dbReference>
<dbReference type="RefSeq" id="WP_224421024.1">
    <property type="nucleotide sequence ID" value="NZ_JAGXFD010000001.1"/>
</dbReference>
<gene>
    <name evidence="6" type="ORF">KGQ91_11320</name>
</gene>
<keyword evidence="6" id="KW-0969">Cilium</keyword>
<evidence type="ECO:0000313" key="7">
    <source>
        <dbReference type="Proteomes" id="UP001319883"/>
    </source>
</evidence>
<dbReference type="Pfam" id="PF05130">
    <property type="entry name" value="FlgN"/>
    <property type="match status" value="1"/>
</dbReference>
<protein>
    <submittedName>
        <fullName evidence="6">Flagellar protein FlgN</fullName>
    </submittedName>
</protein>
<dbReference type="SUPFAM" id="SSF140566">
    <property type="entry name" value="FlgN-like"/>
    <property type="match status" value="1"/>
</dbReference>
<dbReference type="Gene3D" id="1.20.58.300">
    <property type="entry name" value="FlgN-like"/>
    <property type="match status" value="1"/>
</dbReference>
<proteinExistence type="inferred from homology"/>
<keyword evidence="4" id="KW-0175">Coiled coil</keyword>
<organism evidence="6 7">
    <name type="scientific">Modicisalibacter tunisiensis</name>
    <dbReference type="NCBI Taxonomy" id="390637"/>
    <lineage>
        <taxon>Bacteria</taxon>
        <taxon>Pseudomonadati</taxon>
        <taxon>Pseudomonadota</taxon>
        <taxon>Gammaproteobacteria</taxon>
        <taxon>Oceanospirillales</taxon>
        <taxon>Halomonadaceae</taxon>
        <taxon>Modicisalibacter</taxon>
    </lineage>
</organism>
<dbReference type="EMBL" id="JAGXFD010000001">
    <property type="protein sequence ID" value="MBZ9568258.1"/>
    <property type="molecule type" value="Genomic_DNA"/>
</dbReference>
<accession>A0ABS7X062</accession>
<comment type="function">
    <text evidence="1">Required for the efficient initiation of filament assembly.</text>
</comment>
<evidence type="ECO:0000313" key="6">
    <source>
        <dbReference type="EMBL" id="MBZ9568258.1"/>
    </source>
</evidence>
<evidence type="ECO:0000256" key="2">
    <source>
        <dbReference type="ARBA" id="ARBA00007703"/>
    </source>
</evidence>
<evidence type="ECO:0000256" key="1">
    <source>
        <dbReference type="ARBA" id="ARBA00002397"/>
    </source>
</evidence>